<dbReference type="EMBL" id="GL376608">
    <property type="status" value="NOT_ANNOTATED_CDS"/>
    <property type="molecule type" value="Genomic_DNA"/>
</dbReference>
<keyword evidence="1" id="KW-0732">Signal</keyword>
<reference evidence="2" key="3">
    <citation type="submission" date="2015-02" db="UniProtKB">
        <authorList>
            <consortium name="EnsemblProtists"/>
        </authorList>
    </citation>
    <scope>IDENTIFICATION</scope>
    <source>
        <strain evidence="2">DAOM BR144</strain>
    </source>
</reference>
<organism evidence="2 3">
    <name type="scientific">Globisporangium ultimum (strain ATCC 200006 / CBS 805.95 / DAOM BR144)</name>
    <name type="common">Pythium ultimum</name>
    <dbReference type="NCBI Taxonomy" id="431595"/>
    <lineage>
        <taxon>Eukaryota</taxon>
        <taxon>Sar</taxon>
        <taxon>Stramenopiles</taxon>
        <taxon>Oomycota</taxon>
        <taxon>Peronosporomycetes</taxon>
        <taxon>Pythiales</taxon>
        <taxon>Pythiaceae</taxon>
        <taxon>Globisporangium</taxon>
    </lineage>
</organism>
<sequence>MVSTRLLVAALVGPAASAVDAHGTLAKPGLMFTFTGKAYGNDFSATTPMNKLSPRCGEKFTSYLSWTANAKAFGNTFKAPSYMSLKEFIFKN</sequence>
<name>K3X571_GLOUD</name>
<protein>
    <submittedName>
        <fullName evidence="2">Uncharacterized protein</fullName>
    </submittedName>
</protein>
<keyword evidence="3" id="KW-1185">Reference proteome</keyword>
<proteinExistence type="predicted"/>
<evidence type="ECO:0000256" key="1">
    <source>
        <dbReference type="SAM" id="SignalP"/>
    </source>
</evidence>
<dbReference type="HOGENOM" id="CLU_2418049_0_0_1"/>
<feature type="signal peptide" evidence="1">
    <location>
        <begin position="1"/>
        <end position="17"/>
    </location>
</feature>
<dbReference type="AlphaFoldDB" id="K3X571"/>
<dbReference type="Proteomes" id="UP000019132">
    <property type="component" value="Unassembled WGS sequence"/>
</dbReference>
<evidence type="ECO:0000313" key="2">
    <source>
        <dbReference type="EnsemblProtists" id="PYU1_T012370"/>
    </source>
</evidence>
<dbReference type="VEuPathDB" id="FungiDB:PYU1_G012344"/>
<dbReference type="OMA" id="KAYGNDF"/>
<reference evidence="3" key="1">
    <citation type="journal article" date="2010" name="Genome Biol.">
        <title>Genome sequence of the necrotrophic plant pathogen Pythium ultimum reveals original pathogenicity mechanisms and effector repertoire.</title>
        <authorList>
            <person name="Levesque C.A."/>
            <person name="Brouwer H."/>
            <person name="Cano L."/>
            <person name="Hamilton J.P."/>
            <person name="Holt C."/>
            <person name="Huitema E."/>
            <person name="Raffaele S."/>
            <person name="Robideau G.P."/>
            <person name="Thines M."/>
            <person name="Win J."/>
            <person name="Zerillo M.M."/>
            <person name="Beakes G.W."/>
            <person name="Boore J.L."/>
            <person name="Busam D."/>
            <person name="Dumas B."/>
            <person name="Ferriera S."/>
            <person name="Fuerstenberg S.I."/>
            <person name="Gachon C.M."/>
            <person name="Gaulin E."/>
            <person name="Govers F."/>
            <person name="Grenville-Briggs L."/>
            <person name="Horner N."/>
            <person name="Hostetler J."/>
            <person name="Jiang R.H."/>
            <person name="Johnson J."/>
            <person name="Krajaejun T."/>
            <person name="Lin H."/>
            <person name="Meijer H.J."/>
            <person name="Moore B."/>
            <person name="Morris P."/>
            <person name="Phuntmart V."/>
            <person name="Puiu D."/>
            <person name="Shetty J."/>
            <person name="Stajich J.E."/>
            <person name="Tripathy S."/>
            <person name="Wawra S."/>
            <person name="van West P."/>
            <person name="Whitty B.R."/>
            <person name="Coutinho P.M."/>
            <person name="Henrissat B."/>
            <person name="Martin F."/>
            <person name="Thomas P.D."/>
            <person name="Tyler B.M."/>
            <person name="De Vries R.P."/>
            <person name="Kamoun S."/>
            <person name="Yandell M."/>
            <person name="Tisserat N."/>
            <person name="Buell C.R."/>
        </authorList>
    </citation>
    <scope>NUCLEOTIDE SEQUENCE</scope>
    <source>
        <strain evidence="3">DAOM:BR144</strain>
    </source>
</reference>
<feature type="chain" id="PRO_5003872863" evidence="1">
    <location>
        <begin position="18"/>
        <end position="92"/>
    </location>
</feature>
<dbReference type="InParanoid" id="K3X571"/>
<dbReference type="EnsemblProtists" id="PYU1_T012370">
    <property type="protein sequence ID" value="PYU1_T012370"/>
    <property type="gene ID" value="PYU1_G012344"/>
</dbReference>
<accession>K3X571</accession>
<evidence type="ECO:0000313" key="3">
    <source>
        <dbReference type="Proteomes" id="UP000019132"/>
    </source>
</evidence>
<reference evidence="3" key="2">
    <citation type="submission" date="2010-04" db="EMBL/GenBank/DDBJ databases">
        <authorList>
            <person name="Buell R."/>
            <person name="Hamilton J."/>
            <person name="Hostetler J."/>
        </authorList>
    </citation>
    <scope>NUCLEOTIDE SEQUENCE [LARGE SCALE GENOMIC DNA]</scope>
    <source>
        <strain evidence="3">DAOM:BR144</strain>
    </source>
</reference>